<evidence type="ECO:0000313" key="3">
    <source>
        <dbReference type="Proteomes" id="UP000522720"/>
    </source>
</evidence>
<comment type="similarity">
    <text evidence="1">Belongs to the ComF/GntX family.</text>
</comment>
<dbReference type="Proteomes" id="UP000522720">
    <property type="component" value="Unassembled WGS sequence"/>
</dbReference>
<comment type="caution">
    <text evidence="2">The sequence shown here is derived from an EMBL/GenBank/DDBJ whole genome shotgun (WGS) entry which is preliminary data.</text>
</comment>
<keyword evidence="3" id="KW-1185">Reference proteome</keyword>
<dbReference type="Gene3D" id="3.40.50.2020">
    <property type="match status" value="1"/>
</dbReference>
<dbReference type="AlphaFoldDB" id="A0A7X6MZ36"/>
<gene>
    <name evidence="2" type="ORF">HF992_05770</name>
</gene>
<accession>A0A7X6MZ36</accession>
<dbReference type="PANTHER" id="PTHR47505:SF1">
    <property type="entry name" value="DNA UTILIZATION PROTEIN YHGH"/>
    <property type="match status" value="1"/>
</dbReference>
<dbReference type="InterPro" id="IPR051910">
    <property type="entry name" value="ComF/GntX_DNA_util-trans"/>
</dbReference>
<reference evidence="2 3" key="1">
    <citation type="submission" date="2020-04" db="EMBL/GenBank/DDBJ databases">
        <title>MicrobeNet Type strains.</title>
        <authorList>
            <person name="Nicholson A.C."/>
        </authorList>
    </citation>
    <scope>NUCLEOTIDE SEQUENCE [LARGE SCALE GENOMIC DNA]</scope>
    <source>
        <strain evidence="2 3">CCUG 69612</strain>
    </source>
</reference>
<sequence length="222" mass="25635">MMCLLCQQVFKQNWSFGEILGLSPRKDGLCQTCRESFLLIGQTHCPHCCKPGPTNEICHDCHYWKEQGKTVQHISLYVYNEAMKDFFSRFKFGGDYVLKDVFAADLRNALKPYQKTHRFLPVPLSQPSYQDRGFNQVTALLEAAQLRYEDIFEKKHTDKQSSKTREQRLATKQVFTMVKSLPLDKPVLLIDDIYTTGATLQLLREILTQTGIEQVTTFSLAR</sequence>
<organism evidence="2 3">
    <name type="scientific">Streptococcus ovuberis</name>
    <dbReference type="NCBI Taxonomy" id="1936207"/>
    <lineage>
        <taxon>Bacteria</taxon>
        <taxon>Bacillati</taxon>
        <taxon>Bacillota</taxon>
        <taxon>Bacilli</taxon>
        <taxon>Lactobacillales</taxon>
        <taxon>Streptococcaceae</taxon>
        <taxon>Streptococcus</taxon>
    </lineage>
</organism>
<proteinExistence type="inferred from homology"/>
<dbReference type="CDD" id="cd06223">
    <property type="entry name" value="PRTases_typeI"/>
    <property type="match status" value="1"/>
</dbReference>
<dbReference type="InterPro" id="IPR029057">
    <property type="entry name" value="PRTase-like"/>
</dbReference>
<dbReference type="SUPFAM" id="SSF53271">
    <property type="entry name" value="PRTase-like"/>
    <property type="match status" value="1"/>
</dbReference>
<evidence type="ECO:0000256" key="1">
    <source>
        <dbReference type="ARBA" id="ARBA00008007"/>
    </source>
</evidence>
<name>A0A7X6MZ36_9STRE</name>
<dbReference type="PANTHER" id="PTHR47505">
    <property type="entry name" value="DNA UTILIZATION PROTEIN YHGH"/>
    <property type="match status" value="1"/>
</dbReference>
<evidence type="ECO:0000313" key="2">
    <source>
        <dbReference type="EMBL" id="NKZ20354.1"/>
    </source>
</evidence>
<dbReference type="EMBL" id="JAAXPR010000008">
    <property type="protein sequence ID" value="NKZ20354.1"/>
    <property type="molecule type" value="Genomic_DNA"/>
</dbReference>
<protein>
    <submittedName>
        <fullName evidence="2">ComF family protein</fullName>
    </submittedName>
</protein>
<dbReference type="InterPro" id="IPR000836">
    <property type="entry name" value="PRTase_dom"/>
</dbReference>